<feature type="active site" description="Nucleophile" evidence="4 5">
    <location>
        <position position="87"/>
    </location>
</feature>
<comment type="catalytic activity">
    <reaction evidence="4 7">
        <text>uridine(38/39/40) in tRNA = pseudouridine(38/39/40) in tRNA</text>
        <dbReference type="Rhea" id="RHEA:22376"/>
        <dbReference type="Rhea" id="RHEA-COMP:10085"/>
        <dbReference type="Rhea" id="RHEA-COMP:10087"/>
        <dbReference type="ChEBI" id="CHEBI:65314"/>
        <dbReference type="ChEBI" id="CHEBI:65315"/>
        <dbReference type="EC" id="5.4.99.12"/>
    </reaction>
</comment>
<dbReference type="EC" id="5.4.99.12" evidence="4"/>
<comment type="caution">
    <text evidence="4">Lacks conserved residue(s) required for the propagation of feature annotation.</text>
</comment>
<dbReference type="Gene3D" id="3.30.70.660">
    <property type="entry name" value="Pseudouridine synthase I, catalytic domain, C-terminal subdomain"/>
    <property type="match status" value="1"/>
</dbReference>
<evidence type="ECO:0000259" key="9">
    <source>
        <dbReference type="Pfam" id="PF01416"/>
    </source>
</evidence>
<dbReference type="InterPro" id="IPR001406">
    <property type="entry name" value="PsdUridine_synth_TruA"/>
</dbReference>
<reference evidence="10" key="1">
    <citation type="submission" date="2024-03" db="EMBL/GenBank/DDBJ databases">
        <title>Psychrobacter raelis sp. nov. isolated from a dog with peritonitis.</title>
        <authorList>
            <person name="Schiavone A."/>
            <person name="Manzulli V."/>
            <person name="Camarda A."/>
            <person name="Cafiero M.A."/>
            <person name="Vasco I."/>
            <person name="Marino L."/>
            <person name="Pennuzzi G."/>
            <person name="Serrecchia L."/>
            <person name="Galante D."/>
            <person name="Pugliese N."/>
        </authorList>
    </citation>
    <scope>NUCLEOTIDE SEQUENCE</scope>
    <source>
        <strain evidence="10">PraFG1</strain>
    </source>
</reference>
<evidence type="ECO:0000256" key="7">
    <source>
        <dbReference type="RuleBase" id="RU003792"/>
    </source>
</evidence>
<comment type="similarity">
    <text evidence="1 4 7">Belongs to the tRNA pseudouridine synthase TruA family.</text>
</comment>
<evidence type="ECO:0000256" key="1">
    <source>
        <dbReference type="ARBA" id="ARBA00009375"/>
    </source>
</evidence>
<dbReference type="AlphaFoldDB" id="A0AAT9PER4"/>
<name>A0AAT9PER4_9GAMM</name>
<dbReference type="PIRSF" id="PIRSF001430">
    <property type="entry name" value="tRNA_psdUrid_synth"/>
    <property type="match status" value="1"/>
</dbReference>
<dbReference type="Pfam" id="PF01416">
    <property type="entry name" value="PseudoU_synth_1"/>
    <property type="match status" value="2"/>
</dbReference>
<gene>
    <name evidence="4 10" type="primary">truA</name>
    <name evidence="10" type="ORF">MN210_13375</name>
</gene>
<accession>A0AAT9PER4</accession>
<dbReference type="SUPFAM" id="SSF55120">
    <property type="entry name" value="Pseudouridine synthase"/>
    <property type="match status" value="1"/>
</dbReference>
<dbReference type="RefSeq" id="WP_338412188.1">
    <property type="nucleotide sequence ID" value="NZ_CP093310.2"/>
</dbReference>
<dbReference type="InterPro" id="IPR020097">
    <property type="entry name" value="PsdUridine_synth_TruA_a/b_dom"/>
</dbReference>
<keyword evidence="2 4" id="KW-0819">tRNA processing</keyword>
<dbReference type="GO" id="GO:0031119">
    <property type="term" value="P:tRNA pseudouridine synthesis"/>
    <property type="evidence" value="ECO:0007669"/>
    <property type="project" value="UniProtKB-UniRule"/>
</dbReference>
<organism evidence="10 11">
    <name type="scientific">Psychrobacter raelei</name>
    <dbReference type="NCBI Taxonomy" id="2565531"/>
    <lineage>
        <taxon>Bacteria</taxon>
        <taxon>Pseudomonadati</taxon>
        <taxon>Pseudomonadota</taxon>
        <taxon>Gammaproteobacteria</taxon>
        <taxon>Moraxellales</taxon>
        <taxon>Moraxellaceae</taxon>
        <taxon>Psychrobacter</taxon>
    </lineage>
</organism>
<dbReference type="GO" id="GO:0160147">
    <property type="term" value="F:tRNA pseudouridine(38-40) synthase activity"/>
    <property type="evidence" value="ECO:0007669"/>
    <property type="project" value="UniProtKB-EC"/>
</dbReference>
<evidence type="ECO:0000313" key="10">
    <source>
        <dbReference type="EMBL" id="UNK05021.2"/>
    </source>
</evidence>
<feature type="domain" description="Pseudouridine synthase I TruA alpha/beta" evidence="9">
    <location>
        <begin position="44"/>
        <end position="138"/>
    </location>
</feature>
<keyword evidence="11" id="KW-1185">Reference proteome</keyword>
<comment type="subunit">
    <text evidence="4">Homodimer.</text>
</comment>
<proteinExistence type="inferred from homology"/>
<dbReference type="GO" id="GO:0003723">
    <property type="term" value="F:RNA binding"/>
    <property type="evidence" value="ECO:0007669"/>
    <property type="project" value="InterPro"/>
</dbReference>
<dbReference type="HAMAP" id="MF_00171">
    <property type="entry name" value="TruA"/>
    <property type="match status" value="1"/>
</dbReference>
<dbReference type="Gene3D" id="3.30.70.580">
    <property type="entry name" value="Pseudouridine synthase I, catalytic domain, N-terminal subdomain"/>
    <property type="match status" value="1"/>
</dbReference>
<dbReference type="InterPro" id="IPR020094">
    <property type="entry name" value="TruA/RsuA/RluB/E/F_N"/>
</dbReference>
<keyword evidence="3 4" id="KW-0413">Isomerase</keyword>
<evidence type="ECO:0000256" key="3">
    <source>
        <dbReference type="ARBA" id="ARBA00023235"/>
    </source>
</evidence>
<evidence type="ECO:0000313" key="11">
    <source>
        <dbReference type="Proteomes" id="UP000829560"/>
    </source>
</evidence>
<feature type="domain" description="Pseudouridine synthase I TruA alpha/beta" evidence="9">
    <location>
        <begin position="178"/>
        <end position="280"/>
    </location>
</feature>
<dbReference type="Proteomes" id="UP000829560">
    <property type="component" value="Chromosome"/>
</dbReference>
<comment type="function">
    <text evidence="4">Formation of pseudouridine at positions 38, 39 and 40 in the anticodon stem and loop of transfer RNAs.</text>
</comment>
<evidence type="ECO:0000256" key="6">
    <source>
        <dbReference type="PIRSR" id="PIRSR001430-2"/>
    </source>
</evidence>
<evidence type="ECO:0000256" key="4">
    <source>
        <dbReference type="HAMAP-Rule" id="MF_00171"/>
    </source>
</evidence>
<evidence type="ECO:0000256" key="2">
    <source>
        <dbReference type="ARBA" id="ARBA00022694"/>
    </source>
</evidence>
<feature type="binding site" evidence="4 6">
    <location>
        <position position="145"/>
    </location>
    <ligand>
        <name>substrate</name>
    </ligand>
</feature>
<dbReference type="InterPro" id="IPR020095">
    <property type="entry name" value="PsdUridine_synth_TruA_C"/>
</dbReference>
<dbReference type="CDD" id="cd02570">
    <property type="entry name" value="PseudoU_synth_EcTruA"/>
    <property type="match status" value="1"/>
</dbReference>
<dbReference type="KEGG" id="prae:MN210_13375"/>
<dbReference type="FunFam" id="3.30.70.580:FF:000001">
    <property type="entry name" value="tRNA pseudouridine synthase A"/>
    <property type="match status" value="1"/>
</dbReference>
<dbReference type="EMBL" id="CP093310">
    <property type="protein sequence ID" value="UNK05021.2"/>
    <property type="molecule type" value="Genomic_DNA"/>
</dbReference>
<dbReference type="InterPro" id="IPR020103">
    <property type="entry name" value="PsdUridine_synth_cat_dom_sf"/>
</dbReference>
<evidence type="ECO:0000256" key="5">
    <source>
        <dbReference type="PIRSR" id="PIRSR001430-1"/>
    </source>
</evidence>
<sequence>MTFTPSDRSDTQLPTASSDLLETTTAPSSSTPQHPAQTYALGVEFNGANYRGWQRQQEVLCVQQVLEETLSKIANEPIEVVAAGRTDAGVHGGNMLAHFTTSAKRGVYNWLRGANSLLPDDIAIRWIQPMPDTFHARFGAIARRYRYITLNQPQRPAVLNHLVTHIHEHLDLALMQQAAEHIVGTHDFSSFRAAACQSKQPVRNIHHAKLFKHGEFIVFDIQADGFLHHMVRNLMGTLFAIGKGELQPEDYLRILQAKDRTIAPPTAPPDGLYFINAYYPEPMQALLPKVPLAPQWLNLPEQ</sequence>
<dbReference type="PANTHER" id="PTHR11142:SF0">
    <property type="entry name" value="TRNA PSEUDOURIDINE SYNTHASE-LIKE 1"/>
    <property type="match status" value="1"/>
</dbReference>
<feature type="region of interest" description="Disordered" evidence="8">
    <location>
        <begin position="1"/>
        <end position="35"/>
    </location>
</feature>
<protein>
    <recommendedName>
        <fullName evidence="4">tRNA pseudouridine synthase A</fullName>
        <ecNumber evidence="4">5.4.99.12</ecNumber>
    </recommendedName>
    <alternativeName>
        <fullName evidence="4">tRNA pseudouridine(38-40) synthase</fullName>
    </alternativeName>
    <alternativeName>
        <fullName evidence="4">tRNA pseudouridylate synthase I</fullName>
    </alternativeName>
    <alternativeName>
        <fullName evidence="4">tRNA-uridine isomerase I</fullName>
    </alternativeName>
</protein>
<dbReference type="PANTHER" id="PTHR11142">
    <property type="entry name" value="PSEUDOURIDYLATE SYNTHASE"/>
    <property type="match status" value="1"/>
</dbReference>
<evidence type="ECO:0000256" key="8">
    <source>
        <dbReference type="SAM" id="MobiDB-lite"/>
    </source>
</evidence>
<dbReference type="NCBIfam" id="TIGR00071">
    <property type="entry name" value="hisT_truA"/>
    <property type="match status" value="1"/>
</dbReference>